<reference evidence="3 4" key="1">
    <citation type="submission" date="2019-11" db="EMBL/GenBank/DDBJ databases">
        <title>Whole genome sequence of Haloferax sp. MBLA0078.</title>
        <authorList>
            <person name="Seo M.-J."/>
            <person name="Cho E.-S."/>
        </authorList>
    </citation>
    <scope>NUCLEOTIDE SEQUENCE [LARGE SCALE GENOMIC DNA]</scope>
    <source>
        <strain evidence="3 4">MBLA0078</strain>
    </source>
</reference>
<dbReference type="Proteomes" id="UP000443423">
    <property type="component" value="Unassembled WGS sequence"/>
</dbReference>
<comment type="caution">
    <text evidence="3">The sequence shown here is derived from an EMBL/GenBank/DDBJ whole genome shotgun (WGS) entry which is preliminary data.</text>
</comment>
<accession>A0A6A8G2A4</accession>
<protein>
    <recommendedName>
        <fullName evidence="5">Sulfatase N-terminal domain-containing protein</fullName>
    </recommendedName>
</protein>
<dbReference type="OrthoDB" id="100846at2157"/>
<feature type="transmembrane region" description="Helical" evidence="2">
    <location>
        <begin position="21"/>
        <end position="39"/>
    </location>
</feature>
<feature type="coiled-coil region" evidence="1">
    <location>
        <begin position="236"/>
        <end position="263"/>
    </location>
</feature>
<keyword evidence="2" id="KW-0812">Transmembrane</keyword>
<dbReference type="RefSeq" id="WP_151108920.1">
    <property type="nucleotide sequence ID" value="NZ_WKJQ01000001.1"/>
</dbReference>
<dbReference type="SUPFAM" id="SSF53649">
    <property type="entry name" value="Alkaline phosphatase-like"/>
    <property type="match status" value="1"/>
</dbReference>
<organism evidence="3 4">
    <name type="scientific">Haloferax marinum</name>
    <dbReference type="NCBI Taxonomy" id="2666143"/>
    <lineage>
        <taxon>Archaea</taxon>
        <taxon>Methanobacteriati</taxon>
        <taxon>Methanobacteriota</taxon>
        <taxon>Stenosarchaea group</taxon>
        <taxon>Halobacteria</taxon>
        <taxon>Halobacteriales</taxon>
        <taxon>Haloferacaceae</taxon>
        <taxon>Haloferax</taxon>
    </lineage>
</organism>
<keyword evidence="1" id="KW-0175">Coiled coil</keyword>
<evidence type="ECO:0000313" key="3">
    <source>
        <dbReference type="EMBL" id="MRW95254.1"/>
    </source>
</evidence>
<dbReference type="AlphaFoldDB" id="A0A6A8G2A4"/>
<evidence type="ECO:0000256" key="2">
    <source>
        <dbReference type="SAM" id="Phobius"/>
    </source>
</evidence>
<name>A0A6A8G2A4_9EURY</name>
<dbReference type="Gene3D" id="3.40.720.10">
    <property type="entry name" value="Alkaline Phosphatase, subunit A"/>
    <property type="match status" value="1"/>
</dbReference>
<dbReference type="InterPro" id="IPR017850">
    <property type="entry name" value="Alkaline_phosphatase_core_sf"/>
</dbReference>
<keyword evidence="2" id="KW-0472">Membrane</keyword>
<keyword evidence="4" id="KW-1185">Reference proteome</keyword>
<sequence length="326" mass="38007">MQLSVREWFSEMRERVSDMGLRGLLYIPFTIYLSLWYGLTSRCEPGQNVFDEEWDLLIVLDACRVDTLREVMDEYEFIEEVDTRWSVGTQSAEWMAKTFTKTYSDEINKTTYISGNPFSDKVIVQGRYPPANNTIPFDVSSWNVVGRDDFYELDLSWKRRDDTYKVVLPDTLTNRVIKAGRERDQDRIIVHYMQPHLPYIGGAIKEDRPATETEAKGYELMERGDVNREDVYPVYRETLRYVLDEVEELLDNVDAERVAITADHGEAFGEMAQYGHPEGLPFPIVKRVPWVETSAQDLNTRDPDVTRERTIDSNLEDHLRDLGYAQ</sequence>
<proteinExistence type="predicted"/>
<evidence type="ECO:0008006" key="5">
    <source>
        <dbReference type="Google" id="ProtNLM"/>
    </source>
</evidence>
<evidence type="ECO:0000313" key="4">
    <source>
        <dbReference type="Proteomes" id="UP000443423"/>
    </source>
</evidence>
<keyword evidence="2" id="KW-1133">Transmembrane helix</keyword>
<evidence type="ECO:0000256" key="1">
    <source>
        <dbReference type="SAM" id="Coils"/>
    </source>
</evidence>
<dbReference type="EMBL" id="WKJQ01000001">
    <property type="protein sequence ID" value="MRW95254.1"/>
    <property type="molecule type" value="Genomic_DNA"/>
</dbReference>
<gene>
    <name evidence="3" type="ORF">GJR99_01540</name>
</gene>